<evidence type="ECO:0000256" key="1">
    <source>
        <dbReference type="ARBA" id="ARBA00022737"/>
    </source>
</evidence>
<organism evidence="9 10">
    <name type="scientific">Pendulispora albinea</name>
    <dbReference type="NCBI Taxonomy" id="2741071"/>
    <lineage>
        <taxon>Bacteria</taxon>
        <taxon>Pseudomonadati</taxon>
        <taxon>Myxococcota</taxon>
        <taxon>Myxococcia</taxon>
        <taxon>Myxococcales</taxon>
        <taxon>Sorangiineae</taxon>
        <taxon>Pendulisporaceae</taxon>
        <taxon>Pendulispora</taxon>
    </lineage>
</organism>
<dbReference type="SUPFAM" id="SSF52540">
    <property type="entry name" value="P-loop containing nucleoside triphosphate hydrolases"/>
    <property type="match status" value="2"/>
</dbReference>
<dbReference type="InterPro" id="IPR019489">
    <property type="entry name" value="Clp_ATPase_C"/>
</dbReference>
<keyword evidence="10" id="KW-1185">Reference proteome</keyword>
<dbReference type="PROSITE" id="PS00870">
    <property type="entry name" value="CLPAB_1"/>
    <property type="match status" value="1"/>
</dbReference>
<evidence type="ECO:0000256" key="4">
    <source>
        <dbReference type="ARBA" id="ARBA00023186"/>
    </source>
</evidence>
<dbReference type="InterPro" id="IPR004176">
    <property type="entry name" value="Clp_R_N"/>
</dbReference>
<gene>
    <name evidence="9" type="primary">tssH</name>
    <name evidence="9" type="ORF">LZC94_32305</name>
</gene>
<dbReference type="RefSeq" id="WP_394822139.1">
    <property type="nucleotide sequence ID" value="NZ_CP089984.1"/>
</dbReference>
<dbReference type="InterPro" id="IPR028299">
    <property type="entry name" value="ClpA/B_CS2"/>
</dbReference>
<evidence type="ECO:0000259" key="8">
    <source>
        <dbReference type="PROSITE" id="PS51903"/>
    </source>
</evidence>
<dbReference type="PROSITE" id="PS00871">
    <property type="entry name" value="CLPAB_2"/>
    <property type="match status" value="1"/>
</dbReference>
<dbReference type="Pfam" id="PF07724">
    <property type="entry name" value="AAA_2"/>
    <property type="match status" value="1"/>
</dbReference>
<evidence type="ECO:0000313" key="10">
    <source>
        <dbReference type="Proteomes" id="UP001370348"/>
    </source>
</evidence>
<dbReference type="CDD" id="cd19499">
    <property type="entry name" value="RecA-like_ClpB_Hsp104-like"/>
    <property type="match status" value="1"/>
</dbReference>
<dbReference type="Pfam" id="PF17871">
    <property type="entry name" value="AAA_lid_9"/>
    <property type="match status" value="1"/>
</dbReference>
<feature type="coiled-coil region" evidence="7">
    <location>
        <begin position="446"/>
        <end position="512"/>
    </location>
</feature>
<dbReference type="InterPro" id="IPR001270">
    <property type="entry name" value="ClpA/B"/>
</dbReference>
<accession>A0ABZ2LNM5</accession>
<sequence length="895" mass="96514">MLIAEPRALIKKLNSTSRRALEAAGAASVTGRHYEVTVEHLLHALLDVRESDLVVLLDRFHIDPSHVRARLHRSLTELRTGNAGRPGFSPLLLQLLQDAWIYASTEQPAAYLRSGAMLVRLVQAPGRYLPLDLALFEAIPSDDLRRNMAILAGESAEAIEEAESAWSASSAGAAPNAPAAGGSAGAGPAARDGALARFTTNLTERARKGEIDPVFGREGEVRQIVDILCRRRKNNPIIVGEPGVGKTALVEGLALRIAEGDVPEFLKDTQVVVLDLGSLQAGAGVKGEFENRLKSVIAEVKASPKPMVLFIDEAHTLIGAGGPQGAGDAANLLKPALARGELRTIAATTWAEYKRYFEKDAALERRFQPVKVDEPGIDAAVLMLRGLARKFEDAHGVVIRDEAVRAAVTLSSRYIAGRQLPDKAVDLLDTSAARVRVLRGAPPAALEDARAELAAVEREIAAFGRDHAAGVVVDDEPRKAAEAKRGELRDRVATLEARLQEQRALVDRVDELRRDVAKITSASPNEAAVSDSKLDELRAALDRLRKIPRDELVVFADVDETLVATIVADWTGIPAGRMVQDDVATILALEDRLRQRVRGQDAALSVIARELRSARSGLKAPGAPLGVFLLVGPSGVGKTETALALADLLFGGERFVVTINMSEFQEKHTVSRLIGSPPGYVGFGEGGMLTEAVRQRPYSVVLLDEVEKADREVMNLFYQVFDKGMLADGEGRVIDFANTVVIMTSNLATDLLTRAADPADASAVGHDDLIALVKPTLSAHFKPALLARMTVVPYIPIRADALLGIVRMKLSAVATRTREAHKIDLEIDDLVIDAVAARCREVESGARNVDHILRGTILPLISNALLEGMASGKVTRRLRLVTDEERGFACQVEER</sequence>
<dbReference type="Proteomes" id="UP001370348">
    <property type="component" value="Chromosome"/>
</dbReference>
<dbReference type="Gene3D" id="1.10.8.60">
    <property type="match status" value="1"/>
</dbReference>
<dbReference type="InterPro" id="IPR036628">
    <property type="entry name" value="Clp_N_dom_sf"/>
</dbReference>
<evidence type="ECO:0000256" key="7">
    <source>
        <dbReference type="SAM" id="Coils"/>
    </source>
</evidence>
<keyword evidence="1 5" id="KW-0677">Repeat</keyword>
<evidence type="ECO:0000313" key="9">
    <source>
        <dbReference type="EMBL" id="WXB12517.1"/>
    </source>
</evidence>
<dbReference type="InterPro" id="IPR003593">
    <property type="entry name" value="AAA+_ATPase"/>
</dbReference>
<dbReference type="CDD" id="cd00009">
    <property type="entry name" value="AAA"/>
    <property type="match status" value="1"/>
</dbReference>
<name>A0ABZ2LNM5_9BACT</name>
<protein>
    <submittedName>
        <fullName evidence="9">Type VI secretion system ATPase TssH</fullName>
    </submittedName>
</protein>
<dbReference type="InterPro" id="IPR018368">
    <property type="entry name" value="ClpA/B_CS1"/>
</dbReference>
<dbReference type="Pfam" id="PF00004">
    <property type="entry name" value="AAA"/>
    <property type="match status" value="1"/>
</dbReference>
<dbReference type="Pfam" id="PF10431">
    <property type="entry name" value="ClpB_D2-small"/>
    <property type="match status" value="1"/>
</dbReference>
<proteinExistence type="inferred from homology"/>
<dbReference type="InterPro" id="IPR050130">
    <property type="entry name" value="ClpA_ClpB"/>
</dbReference>
<dbReference type="NCBIfam" id="TIGR03345">
    <property type="entry name" value="VI_ClpV1"/>
    <property type="match status" value="1"/>
</dbReference>
<dbReference type="SUPFAM" id="SSF81923">
    <property type="entry name" value="Double Clp-N motif"/>
    <property type="match status" value="1"/>
</dbReference>
<keyword evidence="2 6" id="KW-0547">Nucleotide-binding</keyword>
<evidence type="ECO:0000256" key="5">
    <source>
        <dbReference type="PROSITE-ProRule" id="PRU01251"/>
    </source>
</evidence>
<dbReference type="SMART" id="SM00382">
    <property type="entry name" value="AAA"/>
    <property type="match status" value="2"/>
</dbReference>
<dbReference type="PROSITE" id="PS51903">
    <property type="entry name" value="CLP_R"/>
    <property type="match status" value="1"/>
</dbReference>
<keyword evidence="7" id="KW-0175">Coiled coil</keyword>
<reference evidence="9 10" key="1">
    <citation type="submission" date="2021-12" db="EMBL/GenBank/DDBJ databases">
        <title>Discovery of the Pendulisporaceae a myxobacterial family with distinct sporulation behavior and unique specialized metabolism.</title>
        <authorList>
            <person name="Garcia R."/>
            <person name="Popoff A."/>
            <person name="Bader C.D."/>
            <person name="Loehr J."/>
            <person name="Walesch S."/>
            <person name="Walt C."/>
            <person name="Boldt J."/>
            <person name="Bunk B."/>
            <person name="Haeckl F.J.F.P.J."/>
            <person name="Gunesch A.P."/>
            <person name="Birkelbach J."/>
            <person name="Nuebel U."/>
            <person name="Pietschmann T."/>
            <person name="Bach T."/>
            <person name="Mueller R."/>
        </authorList>
    </citation>
    <scope>NUCLEOTIDE SEQUENCE [LARGE SCALE GENOMIC DNA]</scope>
    <source>
        <strain evidence="9 10">MSr11954</strain>
    </source>
</reference>
<dbReference type="SMART" id="SM01086">
    <property type="entry name" value="ClpB_D2-small"/>
    <property type="match status" value="1"/>
</dbReference>
<dbReference type="Pfam" id="PF02861">
    <property type="entry name" value="Clp_N"/>
    <property type="match status" value="1"/>
</dbReference>
<evidence type="ECO:0000256" key="2">
    <source>
        <dbReference type="ARBA" id="ARBA00022741"/>
    </source>
</evidence>
<keyword evidence="3 6" id="KW-0067">ATP-binding</keyword>
<keyword evidence="4 6" id="KW-0143">Chaperone</keyword>
<dbReference type="PANTHER" id="PTHR11638">
    <property type="entry name" value="ATP-DEPENDENT CLP PROTEASE"/>
    <property type="match status" value="1"/>
</dbReference>
<dbReference type="Gene3D" id="1.10.1780.10">
    <property type="entry name" value="Clp, N-terminal domain"/>
    <property type="match status" value="1"/>
</dbReference>
<dbReference type="PANTHER" id="PTHR11638:SF181">
    <property type="entry name" value="ATPASE SUBUNIT OF ATP-DEPENDENT PROTEASE"/>
    <property type="match status" value="1"/>
</dbReference>
<evidence type="ECO:0000256" key="3">
    <source>
        <dbReference type="ARBA" id="ARBA00022840"/>
    </source>
</evidence>
<dbReference type="Gene3D" id="3.40.50.300">
    <property type="entry name" value="P-loop containing nucleotide triphosphate hydrolases"/>
    <property type="match status" value="3"/>
</dbReference>
<dbReference type="PRINTS" id="PR00300">
    <property type="entry name" value="CLPPROTEASEA"/>
</dbReference>
<dbReference type="EMBL" id="CP089984">
    <property type="protein sequence ID" value="WXB12517.1"/>
    <property type="molecule type" value="Genomic_DNA"/>
</dbReference>
<dbReference type="InterPro" id="IPR017729">
    <property type="entry name" value="ATPase_T6SS_ClpV1"/>
</dbReference>
<dbReference type="InterPro" id="IPR003959">
    <property type="entry name" value="ATPase_AAA_core"/>
</dbReference>
<evidence type="ECO:0000256" key="6">
    <source>
        <dbReference type="RuleBase" id="RU004432"/>
    </source>
</evidence>
<dbReference type="InterPro" id="IPR041546">
    <property type="entry name" value="ClpA/ClpB_AAA_lid"/>
</dbReference>
<feature type="domain" description="Clp R" evidence="8">
    <location>
        <begin position="10"/>
        <end position="154"/>
    </location>
</feature>
<dbReference type="InterPro" id="IPR027417">
    <property type="entry name" value="P-loop_NTPase"/>
</dbReference>
<comment type="similarity">
    <text evidence="6">Belongs to the ClpA/ClpB family.</text>
</comment>